<comment type="similarity">
    <text evidence="3 10">Belongs to the FliL family.</text>
</comment>
<reference evidence="12 13" key="1">
    <citation type="submission" date="2018-07" db="EMBL/GenBank/DDBJ databases">
        <title>Genomic Encyclopedia of Type Strains, Phase IV (KMG-IV): sequencing the most valuable type-strain genomes for metagenomic binning, comparative biology and taxonomic classification.</title>
        <authorList>
            <person name="Goeker M."/>
        </authorList>
    </citation>
    <scope>NUCLEOTIDE SEQUENCE [LARGE SCALE GENOMIC DNA]</scope>
    <source>
        <strain evidence="12 13">DSM 21352</strain>
    </source>
</reference>
<feature type="transmembrane region" description="Helical" evidence="10">
    <location>
        <begin position="20"/>
        <end position="41"/>
    </location>
</feature>
<dbReference type="PANTHER" id="PTHR35091">
    <property type="entry name" value="FLAGELLAR PROTEIN FLIL"/>
    <property type="match status" value="1"/>
</dbReference>
<dbReference type="GO" id="GO:0071978">
    <property type="term" value="P:bacterial-type flagellum-dependent swarming motility"/>
    <property type="evidence" value="ECO:0007669"/>
    <property type="project" value="TreeGrafter"/>
</dbReference>
<keyword evidence="5 10" id="KW-0145">Chemotaxis</keyword>
<proteinExistence type="inferred from homology"/>
<keyword evidence="4" id="KW-1003">Cell membrane</keyword>
<evidence type="ECO:0000256" key="2">
    <source>
        <dbReference type="ARBA" id="ARBA00004162"/>
    </source>
</evidence>
<dbReference type="PANTHER" id="PTHR35091:SF2">
    <property type="entry name" value="FLAGELLAR PROTEIN FLIL"/>
    <property type="match status" value="1"/>
</dbReference>
<dbReference type="RefSeq" id="WP_114804397.1">
    <property type="nucleotide sequence ID" value="NZ_QQAV01000012.1"/>
</dbReference>
<dbReference type="EMBL" id="QQAV01000012">
    <property type="protein sequence ID" value="RDI19525.1"/>
    <property type="molecule type" value="Genomic_DNA"/>
</dbReference>
<keyword evidence="7 10" id="KW-0283">Flagellar rotation</keyword>
<evidence type="ECO:0000256" key="10">
    <source>
        <dbReference type="RuleBase" id="RU364125"/>
    </source>
</evidence>
<dbReference type="OrthoDB" id="5297029at2"/>
<evidence type="ECO:0000256" key="9">
    <source>
        <dbReference type="ARBA" id="ARBA00023136"/>
    </source>
</evidence>
<dbReference type="AlphaFoldDB" id="A0A370F6B8"/>
<dbReference type="GO" id="GO:0005886">
    <property type="term" value="C:plasma membrane"/>
    <property type="evidence" value="ECO:0007669"/>
    <property type="project" value="UniProtKB-SubCell"/>
</dbReference>
<evidence type="ECO:0000256" key="3">
    <source>
        <dbReference type="ARBA" id="ARBA00008281"/>
    </source>
</evidence>
<keyword evidence="12" id="KW-0969">Cilium</keyword>
<keyword evidence="10" id="KW-0997">Cell inner membrane</keyword>
<keyword evidence="9 10" id="KW-0472">Membrane</keyword>
<protein>
    <recommendedName>
        <fullName evidence="10">Flagellar protein FliL</fullName>
    </recommendedName>
</protein>
<dbReference type="Pfam" id="PF03748">
    <property type="entry name" value="FliL"/>
    <property type="match status" value="1"/>
</dbReference>
<keyword evidence="13" id="KW-1185">Reference proteome</keyword>
<dbReference type="GO" id="GO:0006935">
    <property type="term" value="P:chemotaxis"/>
    <property type="evidence" value="ECO:0007669"/>
    <property type="project" value="UniProtKB-KW"/>
</dbReference>
<name>A0A370F6B8_9BURK</name>
<evidence type="ECO:0000256" key="1">
    <source>
        <dbReference type="ARBA" id="ARBA00002254"/>
    </source>
</evidence>
<keyword evidence="8 10" id="KW-1133">Transmembrane helix</keyword>
<keyword evidence="6 10" id="KW-0812">Transmembrane</keyword>
<keyword evidence="12" id="KW-0282">Flagellum</keyword>
<evidence type="ECO:0000256" key="7">
    <source>
        <dbReference type="ARBA" id="ARBA00022779"/>
    </source>
</evidence>
<evidence type="ECO:0000256" key="8">
    <source>
        <dbReference type="ARBA" id="ARBA00022989"/>
    </source>
</evidence>
<evidence type="ECO:0000256" key="11">
    <source>
        <dbReference type="SAM" id="MobiDB-lite"/>
    </source>
</evidence>
<gene>
    <name evidence="12" type="ORF">DFR41_11232</name>
</gene>
<evidence type="ECO:0000313" key="12">
    <source>
        <dbReference type="EMBL" id="RDI19525.1"/>
    </source>
</evidence>
<keyword evidence="12" id="KW-0966">Cell projection</keyword>
<evidence type="ECO:0000256" key="4">
    <source>
        <dbReference type="ARBA" id="ARBA00022475"/>
    </source>
</evidence>
<dbReference type="Proteomes" id="UP000255265">
    <property type="component" value="Unassembled WGS sequence"/>
</dbReference>
<comment type="caution">
    <text evidence="12">The sequence shown here is derived from an EMBL/GenBank/DDBJ whole genome shotgun (WGS) entry which is preliminary data.</text>
</comment>
<dbReference type="InterPro" id="IPR005503">
    <property type="entry name" value="FliL"/>
</dbReference>
<feature type="region of interest" description="Disordered" evidence="11">
    <location>
        <begin position="46"/>
        <end position="72"/>
    </location>
</feature>
<sequence length="196" mass="20992">MSANAAAEGAAKPKSNLIKIVLIVVAVLVLVGGAAGGTWFFMKGGSHAKGKDTHAEATTGDEEDDEAPSSAKKPAPIYMALENMVVNLADPGGDRFAQIGVTLELSDEKLGEQIKQRLPAVRSSILMLVSQRTAEELLRRDGKDKLAQDIVMEVSRVAGLRTPRPIRTEGEGDKRPLTQRYTGPIRAVLFASFIVQ</sequence>
<evidence type="ECO:0000313" key="13">
    <source>
        <dbReference type="Proteomes" id="UP000255265"/>
    </source>
</evidence>
<dbReference type="GO" id="GO:0009425">
    <property type="term" value="C:bacterial-type flagellum basal body"/>
    <property type="evidence" value="ECO:0007669"/>
    <property type="project" value="InterPro"/>
</dbReference>
<accession>A0A370F6B8</accession>
<comment type="function">
    <text evidence="1 10">Controls the rotational direction of flagella during chemotaxis.</text>
</comment>
<organism evidence="12 13">
    <name type="scientific">Pseudacidovorax intermedius</name>
    <dbReference type="NCBI Taxonomy" id="433924"/>
    <lineage>
        <taxon>Bacteria</taxon>
        <taxon>Pseudomonadati</taxon>
        <taxon>Pseudomonadota</taxon>
        <taxon>Betaproteobacteria</taxon>
        <taxon>Burkholderiales</taxon>
        <taxon>Comamonadaceae</taxon>
        <taxon>Pseudacidovorax</taxon>
    </lineage>
</organism>
<evidence type="ECO:0000256" key="6">
    <source>
        <dbReference type="ARBA" id="ARBA00022692"/>
    </source>
</evidence>
<evidence type="ECO:0000256" key="5">
    <source>
        <dbReference type="ARBA" id="ARBA00022500"/>
    </source>
</evidence>
<comment type="subcellular location">
    <subcellularLocation>
        <location evidence="10">Cell inner membrane</location>
    </subcellularLocation>
    <subcellularLocation>
        <location evidence="2">Cell membrane</location>
        <topology evidence="2">Single-pass membrane protein</topology>
    </subcellularLocation>
</comment>